<accession>A0A3B0UK16</accession>
<gene>
    <name evidence="1" type="ORF">MNBD_BACTEROID06-303</name>
</gene>
<proteinExistence type="predicted"/>
<protein>
    <recommendedName>
        <fullName evidence="2">AbiEi antitoxin C-terminal domain-containing protein</fullName>
    </recommendedName>
</protein>
<reference evidence="1" key="1">
    <citation type="submission" date="2018-06" db="EMBL/GenBank/DDBJ databases">
        <authorList>
            <person name="Zhirakovskaya E."/>
        </authorList>
    </citation>
    <scope>NUCLEOTIDE SEQUENCE</scope>
</reference>
<evidence type="ECO:0008006" key="2">
    <source>
        <dbReference type="Google" id="ProtNLM"/>
    </source>
</evidence>
<name>A0A3B0UK16_9ZZZZ</name>
<evidence type="ECO:0000313" key="1">
    <source>
        <dbReference type="EMBL" id="VAW26772.1"/>
    </source>
</evidence>
<sequence>MVELAGIGKSYRLKLSKVLEQNFAVITPNLVSKTLSISTQESGRLLARWCKNGWIYRIKRGTYVPIPINSTSSDVILEEPFVVVESIYGPGYIAGFTAIKHWDFSEQIFETITFFTCQKVKNRNPCHGGIKFKIKTIANYKMFGLKNLWFGNIKVKVSDPTKTMIDLLDDPKLVGGISVICDFFSEYIESEYYNFDLLIQYAHKMRNRTIFKRLGLILETKFNVTDKSLDVLLKNISVGLSEFDPLIPSNDVIHKWRLKVPAYWKKEYDSKK</sequence>
<dbReference type="EMBL" id="UOES01000136">
    <property type="protein sequence ID" value="VAW26772.1"/>
    <property type="molecule type" value="Genomic_DNA"/>
</dbReference>
<organism evidence="1">
    <name type="scientific">hydrothermal vent metagenome</name>
    <dbReference type="NCBI Taxonomy" id="652676"/>
    <lineage>
        <taxon>unclassified sequences</taxon>
        <taxon>metagenomes</taxon>
        <taxon>ecological metagenomes</taxon>
    </lineage>
</organism>
<dbReference type="AlphaFoldDB" id="A0A3B0UK16"/>